<keyword evidence="3" id="KW-1185">Reference proteome</keyword>
<dbReference type="RefSeq" id="WP_151116070.1">
    <property type="nucleotide sequence ID" value="NZ_CP042582.1"/>
</dbReference>
<reference evidence="2 3" key="1">
    <citation type="submission" date="2019-08" db="EMBL/GenBank/DDBJ databases">
        <title>Hyperibacter terrae gen. nov., sp. nov. and Hyperibacter viscosus sp. nov., two new members in the family Rhodospirillaceae isolated from the rhizosphere of Hypericum perforatum.</title>
        <authorList>
            <person name="Noviana Z."/>
        </authorList>
    </citation>
    <scope>NUCLEOTIDE SEQUENCE [LARGE SCALE GENOMIC DNA]</scope>
    <source>
        <strain evidence="2 3">R5959</strain>
    </source>
</reference>
<dbReference type="KEGG" id="hadh:FRZ61_14260"/>
<dbReference type="OrthoDB" id="9777638at2"/>
<dbReference type="AlphaFoldDB" id="A0A5J6MWK9"/>
<feature type="domain" description="Methyltransferase type 11" evidence="1">
    <location>
        <begin position="47"/>
        <end position="134"/>
    </location>
</feature>
<sequence length="258" mass="27869">MPAEKNPPPAPSQHWDPDRYQRNAGFVPVLGAPVLELLAPRPGERILDLGCGDGVLTERLVAAGARVVGIDSSPEQIAAARARGLDARVMSGEAMSFEGGFDAVFSNAALHWMKRADAVIDGVWRALEPGGRFVAEMGGGDNVAAILGALVAALDRRGHDGRAAAPWFFPTPEDYRARLERHGFRVCSIALIERPTPLPGAMAGWLETFAESFTRRLPAAERSAYIAEVEAALAPRLRNAEGQWHADYVRLRFAAEKP</sequence>
<dbReference type="GO" id="GO:0008757">
    <property type="term" value="F:S-adenosylmethionine-dependent methyltransferase activity"/>
    <property type="evidence" value="ECO:0007669"/>
    <property type="project" value="InterPro"/>
</dbReference>
<dbReference type="SUPFAM" id="SSF53335">
    <property type="entry name" value="S-adenosyl-L-methionine-dependent methyltransferases"/>
    <property type="match status" value="1"/>
</dbReference>
<evidence type="ECO:0000313" key="3">
    <source>
        <dbReference type="Proteomes" id="UP000325797"/>
    </source>
</evidence>
<accession>A0A5J6MWK9</accession>
<dbReference type="Gene3D" id="3.40.50.150">
    <property type="entry name" value="Vaccinia Virus protein VP39"/>
    <property type="match status" value="1"/>
</dbReference>
<evidence type="ECO:0000259" key="1">
    <source>
        <dbReference type="Pfam" id="PF08241"/>
    </source>
</evidence>
<organism evidence="2 3">
    <name type="scientific">Hypericibacter adhaerens</name>
    <dbReference type="NCBI Taxonomy" id="2602016"/>
    <lineage>
        <taxon>Bacteria</taxon>
        <taxon>Pseudomonadati</taxon>
        <taxon>Pseudomonadota</taxon>
        <taxon>Alphaproteobacteria</taxon>
        <taxon>Rhodospirillales</taxon>
        <taxon>Dongiaceae</taxon>
        <taxon>Hypericibacter</taxon>
    </lineage>
</organism>
<dbReference type="Proteomes" id="UP000325797">
    <property type="component" value="Chromosome"/>
</dbReference>
<dbReference type="InterPro" id="IPR013216">
    <property type="entry name" value="Methyltransf_11"/>
</dbReference>
<dbReference type="PANTHER" id="PTHR43861:SF1">
    <property type="entry name" value="TRANS-ACONITATE 2-METHYLTRANSFERASE"/>
    <property type="match status" value="1"/>
</dbReference>
<gene>
    <name evidence="2" type="ORF">FRZ61_14260</name>
</gene>
<dbReference type="CDD" id="cd02440">
    <property type="entry name" value="AdoMet_MTases"/>
    <property type="match status" value="1"/>
</dbReference>
<keyword evidence="2" id="KW-0489">Methyltransferase</keyword>
<name>A0A5J6MWK9_9PROT</name>
<dbReference type="PANTHER" id="PTHR43861">
    <property type="entry name" value="TRANS-ACONITATE 2-METHYLTRANSFERASE-RELATED"/>
    <property type="match status" value="1"/>
</dbReference>
<keyword evidence="2" id="KW-0808">Transferase</keyword>
<evidence type="ECO:0000313" key="2">
    <source>
        <dbReference type="EMBL" id="QEX21497.1"/>
    </source>
</evidence>
<dbReference type="InterPro" id="IPR029063">
    <property type="entry name" value="SAM-dependent_MTases_sf"/>
</dbReference>
<dbReference type="EMBL" id="CP042582">
    <property type="protein sequence ID" value="QEX21497.1"/>
    <property type="molecule type" value="Genomic_DNA"/>
</dbReference>
<dbReference type="Pfam" id="PF08241">
    <property type="entry name" value="Methyltransf_11"/>
    <property type="match status" value="1"/>
</dbReference>
<protein>
    <submittedName>
        <fullName evidence="2">Methyltransferase type 11</fullName>
    </submittedName>
</protein>
<dbReference type="GO" id="GO:0032259">
    <property type="term" value="P:methylation"/>
    <property type="evidence" value="ECO:0007669"/>
    <property type="project" value="UniProtKB-KW"/>
</dbReference>
<proteinExistence type="predicted"/>